<accession>A0A4V3XHT4</accession>
<dbReference type="EMBL" id="SGPM01000333">
    <property type="protein sequence ID" value="THH26573.1"/>
    <property type="molecule type" value="Genomic_DNA"/>
</dbReference>
<keyword evidence="3" id="KW-1185">Reference proteome</keyword>
<gene>
    <name evidence="2" type="ORF">EUX98_g7615</name>
</gene>
<feature type="compositionally biased region" description="Basic residues" evidence="1">
    <location>
        <begin position="102"/>
        <end position="116"/>
    </location>
</feature>
<evidence type="ECO:0000313" key="3">
    <source>
        <dbReference type="Proteomes" id="UP000308730"/>
    </source>
</evidence>
<dbReference type="Proteomes" id="UP000308730">
    <property type="component" value="Unassembled WGS sequence"/>
</dbReference>
<reference evidence="2 3" key="1">
    <citation type="submission" date="2019-02" db="EMBL/GenBank/DDBJ databases">
        <title>Genome sequencing of the rare red list fungi Antrodiella citrinella (Flaviporus citrinellus).</title>
        <authorList>
            <person name="Buettner E."/>
            <person name="Kellner H."/>
        </authorList>
    </citation>
    <scope>NUCLEOTIDE SEQUENCE [LARGE SCALE GENOMIC DNA]</scope>
    <source>
        <strain evidence="2 3">DSM 108506</strain>
    </source>
</reference>
<comment type="caution">
    <text evidence="2">The sequence shown here is derived from an EMBL/GenBank/DDBJ whole genome shotgun (WGS) entry which is preliminary data.</text>
</comment>
<feature type="compositionally biased region" description="Low complexity" evidence="1">
    <location>
        <begin position="118"/>
        <end position="155"/>
    </location>
</feature>
<organism evidence="2 3">
    <name type="scientific">Antrodiella citrinella</name>
    <dbReference type="NCBI Taxonomy" id="2447956"/>
    <lineage>
        <taxon>Eukaryota</taxon>
        <taxon>Fungi</taxon>
        <taxon>Dikarya</taxon>
        <taxon>Basidiomycota</taxon>
        <taxon>Agaricomycotina</taxon>
        <taxon>Agaricomycetes</taxon>
        <taxon>Polyporales</taxon>
        <taxon>Steccherinaceae</taxon>
        <taxon>Antrodiella</taxon>
    </lineage>
</organism>
<feature type="region of interest" description="Disordered" evidence="1">
    <location>
        <begin position="268"/>
        <end position="294"/>
    </location>
</feature>
<feature type="region of interest" description="Disordered" evidence="1">
    <location>
        <begin position="90"/>
        <end position="155"/>
    </location>
</feature>
<dbReference type="Gene3D" id="3.60.130.30">
    <property type="match status" value="1"/>
</dbReference>
<dbReference type="OrthoDB" id="2797114at2759"/>
<evidence type="ECO:0000313" key="2">
    <source>
        <dbReference type="EMBL" id="THH26573.1"/>
    </source>
</evidence>
<proteinExistence type="predicted"/>
<sequence length="619" mass="67262">MVGSVVFNSQTFDFAATGQSTLLAGQDSKSALKAASGGAAVTELEPLSERDREPLSASLWAKCASVLGPIFGWTSAGMTTLSSDTITDTHDNGDAAAGLPVKRSKSKGKKRKRKHSNASPAGSTLPASSSPLPASSSPLPASSSTPSSSSSAMSATSFASPSTLLSTPLVTTLNSSLTPPSCDSLILEPPKKKKKTRNANLQARDAGWLNETIAFRKTYVPHPDDREFGTDWNPLSQNVTDRIFANTKVAETNIDTHVLHHTTTAFISKERKNAPPPEGVNGPQQGKPLFGDIDPQVNPKVPDLLVLGYTYVARGDPREAVLFTDRNGIVYAVRAARPQNNPEAYDQAVAEASALVLKIKDSFKDHKKFHKHHRGDFPCISFGLSHGGGQTEPDDLKIQYSDVNRKLLDEFAASPAVRRLVAHVVQVLNTFFPKIALLYTVTQQRLAAEDMVINMFFPGSPFAAQSLNLATQSLAISHLDLQDLVFGLCAILPFGDFNPRRSAHIVLHEPKMIVELGAGDVFLFPSATIHHESIPMAHTDKDSTRQSMIFYSAGGLFRWVRQGHMTQEAHLNGGVKPEKGEKKRCQTAAEKRAADEEGKRRWDAGWCLYPRLQDFFSRT</sequence>
<evidence type="ECO:0000256" key="1">
    <source>
        <dbReference type="SAM" id="MobiDB-lite"/>
    </source>
</evidence>
<name>A0A4V3XHT4_9APHY</name>
<dbReference type="AlphaFoldDB" id="A0A4V3XHT4"/>
<protein>
    <submittedName>
        <fullName evidence="2">Uncharacterized protein</fullName>
    </submittedName>
</protein>
<feature type="region of interest" description="Disordered" evidence="1">
    <location>
        <begin position="175"/>
        <end position="199"/>
    </location>
</feature>